<keyword evidence="3" id="KW-1003">Cell membrane</keyword>
<evidence type="ECO:0000256" key="4">
    <source>
        <dbReference type="ARBA" id="ARBA00022692"/>
    </source>
</evidence>
<dbReference type="Proteomes" id="UP000470213">
    <property type="component" value="Unassembled WGS sequence"/>
</dbReference>
<feature type="transmembrane region" description="Helical" evidence="7">
    <location>
        <begin position="441"/>
        <end position="464"/>
    </location>
</feature>
<keyword evidence="5 7" id="KW-1133">Transmembrane helix</keyword>
<dbReference type="Pfam" id="PF00528">
    <property type="entry name" value="BPD_transp_1"/>
    <property type="match status" value="1"/>
</dbReference>
<feature type="transmembrane region" description="Helical" evidence="7">
    <location>
        <begin position="155"/>
        <end position="179"/>
    </location>
</feature>
<keyword evidence="10" id="KW-1185">Reference proteome</keyword>
<dbReference type="PANTHER" id="PTHR30183:SF6">
    <property type="entry name" value="INNER MEMBRANE ABC TRANSPORTER PERMEASE PROTEIN YNJC"/>
    <property type="match status" value="1"/>
</dbReference>
<feature type="transmembrane region" description="Helical" evidence="7">
    <location>
        <begin position="314"/>
        <end position="344"/>
    </location>
</feature>
<evidence type="ECO:0000313" key="10">
    <source>
        <dbReference type="Proteomes" id="UP000470213"/>
    </source>
</evidence>
<keyword evidence="2 7" id="KW-0813">Transport</keyword>
<feature type="domain" description="ABC transmembrane type-1" evidence="8">
    <location>
        <begin position="65"/>
        <end position="283"/>
    </location>
</feature>
<comment type="subcellular location">
    <subcellularLocation>
        <location evidence="1 7">Cell membrane</location>
        <topology evidence="1 7">Multi-pass membrane protein</topology>
    </subcellularLocation>
</comment>
<feature type="transmembrane region" description="Helical" evidence="7">
    <location>
        <begin position="61"/>
        <end position="90"/>
    </location>
</feature>
<organism evidence="9 10">
    <name type="scientific">Alteromonas profundi</name>
    <dbReference type="NCBI Taxonomy" id="2696062"/>
    <lineage>
        <taxon>Bacteria</taxon>
        <taxon>Pseudomonadati</taxon>
        <taxon>Pseudomonadota</taxon>
        <taxon>Gammaproteobacteria</taxon>
        <taxon>Alteromonadales</taxon>
        <taxon>Alteromonadaceae</taxon>
        <taxon>Alteromonas/Salinimonas group</taxon>
        <taxon>Alteromonas</taxon>
    </lineage>
</organism>
<dbReference type="InterPro" id="IPR035906">
    <property type="entry name" value="MetI-like_sf"/>
</dbReference>
<feature type="transmembrane region" description="Helical" evidence="7">
    <location>
        <begin position="364"/>
        <end position="387"/>
    </location>
</feature>
<dbReference type="CDD" id="cd06261">
    <property type="entry name" value="TM_PBP2"/>
    <property type="match status" value="2"/>
</dbReference>
<dbReference type="AlphaFoldDB" id="A0A7X5RKT0"/>
<evidence type="ECO:0000256" key="1">
    <source>
        <dbReference type="ARBA" id="ARBA00004651"/>
    </source>
</evidence>
<accession>A0A7X5RKT0</accession>
<evidence type="ECO:0000256" key="5">
    <source>
        <dbReference type="ARBA" id="ARBA00022989"/>
    </source>
</evidence>
<evidence type="ECO:0000259" key="8">
    <source>
        <dbReference type="PROSITE" id="PS50928"/>
    </source>
</evidence>
<proteinExistence type="inferred from homology"/>
<dbReference type="SUPFAM" id="SSF161098">
    <property type="entry name" value="MetI-like"/>
    <property type="match status" value="2"/>
</dbReference>
<comment type="caution">
    <text evidence="9">The sequence shown here is derived from an EMBL/GenBank/DDBJ whole genome shotgun (WGS) entry which is preliminary data.</text>
</comment>
<protein>
    <submittedName>
        <fullName evidence="9">ABC transporter permease subunit</fullName>
    </submittedName>
</protein>
<evidence type="ECO:0000313" key="9">
    <source>
        <dbReference type="EMBL" id="NDV90735.1"/>
    </source>
</evidence>
<dbReference type="RefSeq" id="WP_163084315.1">
    <property type="nucleotide sequence ID" value="NZ_JAAAWN010000005.1"/>
</dbReference>
<dbReference type="GO" id="GO:0055085">
    <property type="term" value="P:transmembrane transport"/>
    <property type="evidence" value="ECO:0007669"/>
    <property type="project" value="InterPro"/>
</dbReference>
<keyword evidence="6 7" id="KW-0472">Membrane</keyword>
<evidence type="ECO:0000256" key="2">
    <source>
        <dbReference type="ARBA" id="ARBA00022448"/>
    </source>
</evidence>
<feature type="transmembrane region" description="Helical" evidence="7">
    <location>
        <begin position="408"/>
        <end position="429"/>
    </location>
</feature>
<keyword evidence="4 7" id="KW-0812">Transmembrane</keyword>
<dbReference type="Gene3D" id="1.10.3720.10">
    <property type="entry name" value="MetI-like"/>
    <property type="match status" value="2"/>
</dbReference>
<feature type="transmembrane region" description="Helical" evidence="7">
    <location>
        <begin position="544"/>
        <end position="564"/>
    </location>
</feature>
<evidence type="ECO:0000256" key="3">
    <source>
        <dbReference type="ARBA" id="ARBA00022475"/>
    </source>
</evidence>
<dbReference type="PROSITE" id="PS50928">
    <property type="entry name" value="ABC_TM1"/>
    <property type="match status" value="2"/>
</dbReference>
<dbReference type="GO" id="GO:0005886">
    <property type="term" value="C:plasma membrane"/>
    <property type="evidence" value="ECO:0007669"/>
    <property type="project" value="UniProtKB-SubCell"/>
</dbReference>
<reference evidence="9 10" key="1">
    <citation type="submission" date="2020-01" db="EMBL/GenBank/DDBJ databases">
        <authorList>
            <person name="Chen J."/>
            <person name="Zhu S."/>
            <person name="Yang J."/>
        </authorList>
    </citation>
    <scope>NUCLEOTIDE SEQUENCE [LARGE SCALE GENOMIC DNA]</scope>
    <source>
        <strain evidence="9 10">345S023</strain>
    </source>
</reference>
<name>A0A7X5RKT0_9ALTE</name>
<evidence type="ECO:0000256" key="7">
    <source>
        <dbReference type="RuleBase" id="RU363032"/>
    </source>
</evidence>
<feature type="transmembrane region" description="Helical" evidence="7">
    <location>
        <begin position="494"/>
        <end position="514"/>
    </location>
</feature>
<comment type="similarity">
    <text evidence="7">Belongs to the binding-protein-dependent transport system permease family.</text>
</comment>
<feature type="transmembrane region" description="Helical" evidence="7">
    <location>
        <begin position="102"/>
        <end position="122"/>
    </location>
</feature>
<gene>
    <name evidence="9" type="ORF">GTH32_05925</name>
</gene>
<sequence>MITGFQRFTLIARIAFVAVLSIPVLAGVVGVLFPAFGYFPALGSDSFNATGFAQLFAVDGIGVMIGLSLLTGVSATLLATLGALSLLAVFYQSRYLQKIQRLFSPLLVLPHAGVAIALLFILSPSGLVARMVDVLGLTHSSGVTNIYWFFPYDNYGIAITLGLALKELPFILLIALGVLSQPQIARKVHGYYQSASALGYSPSTIFCKTVLPLLYPQIRLPLLAVLAFATANVEIPLLLGSNYPPTLSVAVVQWFNHVDLSMRFMGSAAAVVQLLVTVFALLIWFVSEQGIYRCRHLIYLSGESYIRRGILKTFAYSLCGLYGAMSLAVVYAVLLWSFATYWTFPNLLPDGITTLHWQTAWRGVAPALGNTLLLGIIVSAVALIMTVMTLESETVQIESRWLPMNNRFFVVVLFLPLLVPGVAFLYGLVWFQQRFFPQGEWGPLFVTHLVYVLPYVFISLAVAYRKLDARYIQVAYGMGKTPWQVFRAIKLPMLFNPLLVAFALGLAISFSQYLPTLLSTGGRIPTITTEAVALASGSSYRLTAVYVVLQAILPWLGFLLAWWLPKRFFNPSTQANSVIGNPVYDTKAG</sequence>
<feature type="transmembrane region" description="Helical" evidence="7">
    <location>
        <begin position="220"/>
        <end position="239"/>
    </location>
</feature>
<dbReference type="InterPro" id="IPR000515">
    <property type="entry name" value="MetI-like"/>
</dbReference>
<dbReference type="EMBL" id="JAAAWN010000005">
    <property type="protein sequence ID" value="NDV90735.1"/>
    <property type="molecule type" value="Genomic_DNA"/>
</dbReference>
<dbReference type="PANTHER" id="PTHR30183">
    <property type="entry name" value="MOLYBDENUM TRANSPORT SYSTEM PERMEASE PROTEIN MODB"/>
    <property type="match status" value="1"/>
</dbReference>
<feature type="transmembrane region" description="Helical" evidence="7">
    <location>
        <begin position="264"/>
        <end position="286"/>
    </location>
</feature>
<evidence type="ECO:0000256" key="6">
    <source>
        <dbReference type="ARBA" id="ARBA00023136"/>
    </source>
</evidence>
<feature type="domain" description="ABC transmembrane type-1" evidence="8">
    <location>
        <begin position="368"/>
        <end position="561"/>
    </location>
</feature>
<feature type="transmembrane region" description="Helical" evidence="7">
    <location>
        <begin position="12"/>
        <end position="41"/>
    </location>
</feature>